<evidence type="ECO:0000313" key="5">
    <source>
        <dbReference type="EMBL" id="CAB4182769.1"/>
    </source>
</evidence>
<proteinExistence type="predicted"/>
<accession>A0A6J5Q3L8</accession>
<dbReference type="Pfam" id="PF12705">
    <property type="entry name" value="PDDEXK_1"/>
    <property type="match status" value="1"/>
</dbReference>
<evidence type="ECO:0000259" key="1">
    <source>
        <dbReference type="Pfam" id="PF12705"/>
    </source>
</evidence>
<evidence type="ECO:0000313" key="6">
    <source>
        <dbReference type="EMBL" id="CAB4187498.1"/>
    </source>
</evidence>
<sequence length="275" mass="31723">MKVDSTMLTTFQTCPSKFFLRFKEGWKPRRESAPLGFGKAIHAGLAAWYNTHSEIDALMAIDAEWPDNHPMDDYRSKIKCIDVMRAYIKRYPNENFTCKMIEVPFLLDLGLTTEDGEPIEYGGIFDGLIDFAGQIYVLEHKSTSMMGGSYFNQFRPNNQVSGYVWASQALSGLRVGGALVNAIGVYAKGETKFERQIISRTPDEIEEWKLNVQMVANEIRRAEVTGKWEMRTVNCTMYGKCDYLDVHQLGHIKERQRLIEQDYVVDHWDFMNQDR</sequence>
<evidence type="ECO:0000313" key="4">
    <source>
        <dbReference type="EMBL" id="CAB4177227.1"/>
    </source>
</evidence>
<reference evidence="4" key="1">
    <citation type="submission" date="2020-05" db="EMBL/GenBank/DDBJ databases">
        <authorList>
            <person name="Chiriac C."/>
            <person name="Salcher M."/>
            <person name="Ghai R."/>
            <person name="Kavagutti S V."/>
        </authorList>
    </citation>
    <scope>NUCLEOTIDE SEQUENCE</scope>
</reference>
<evidence type="ECO:0000313" key="7">
    <source>
        <dbReference type="EMBL" id="CAB4199286.1"/>
    </source>
</evidence>
<dbReference type="InterPro" id="IPR038726">
    <property type="entry name" value="PDDEXK_AddAB-type"/>
</dbReference>
<dbReference type="EMBL" id="LR796946">
    <property type="protein sequence ID" value="CAB4177227.1"/>
    <property type="molecule type" value="Genomic_DNA"/>
</dbReference>
<evidence type="ECO:0000313" key="3">
    <source>
        <dbReference type="EMBL" id="CAB4171252.1"/>
    </source>
</evidence>
<evidence type="ECO:0000313" key="2">
    <source>
        <dbReference type="EMBL" id="CAB4165383.1"/>
    </source>
</evidence>
<name>A0A6J5Q3L8_9CAUD</name>
<evidence type="ECO:0000313" key="8">
    <source>
        <dbReference type="EMBL" id="CAB4212907.1"/>
    </source>
</evidence>
<dbReference type="EMBL" id="LR797039">
    <property type="protein sequence ID" value="CAB4182769.1"/>
    <property type="molecule type" value="Genomic_DNA"/>
</dbReference>
<evidence type="ECO:0000313" key="9">
    <source>
        <dbReference type="EMBL" id="CAB4218081.1"/>
    </source>
</evidence>
<feature type="domain" description="PD-(D/E)XK endonuclease-like" evidence="1">
    <location>
        <begin position="7"/>
        <end position="244"/>
    </location>
</feature>
<dbReference type="EMBL" id="LR796772">
    <property type="protein sequence ID" value="CAB4165383.1"/>
    <property type="molecule type" value="Genomic_DNA"/>
</dbReference>
<dbReference type="EMBL" id="LR797109">
    <property type="protein sequence ID" value="CAB4187498.1"/>
    <property type="molecule type" value="Genomic_DNA"/>
</dbReference>
<dbReference type="EMBL" id="LR797286">
    <property type="protein sequence ID" value="CAB4199286.1"/>
    <property type="molecule type" value="Genomic_DNA"/>
</dbReference>
<evidence type="ECO:0000313" key="10">
    <source>
        <dbReference type="EMBL" id="CAB5238330.1"/>
    </source>
</evidence>
<dbReference type="EMBL" id="LR797472">
    <property type="protein sequence ID" value="CAB4218081.1"/>
    <property type="molecule type" value="Genomic_DNA"/>
</dbReference>
<protein>
    <submittedName>
        <fullName evidence="4">PD-(D/E)XK nuclease superfamily</fullName>
    </submittedName>
</protein>
<dbReference type="EMBL" id="LR796865">
    <property type="protein sequence ID" value="CAB4171252.1"/>
    <property type="molecule type" value="Genomic_DNA"/>
</dbReference>
<dbReference type="EMBL" id="LR798452">
    <property type="protein sequence ID" value="CAB5238330.1"/>
    <property type="molecule type" value="Genomic_DNA"/>
</dbReference>
<gene>
    <name evidence="4" type="ORF">UFOVP1000_44</name>
    <name evidence="5" type="ORF">UFOVP1092_19</name>
    <name evidence="6" type="ORF">UFOVP1152_23</name>
    <name evidence="7" type="ORF">UFOVP1337_32</name>
    <name evidence="8" type="ORF">UFOVP1446_44</name>
    <name evidence="10" type="ORF">UFOVP1537_27</name>
    <name evidence="9" type="ORF">UFOVP1598_5</name>
    <name evidence="2" type="ORF">UFOVP825_45</name>
    <name evidence="3" type="ORF">UFOVP915_27</name>
</gene>
<dbReference type="EMBL" id="LR797383">
    <property type="protein sequence ID" value="CAB4212907.1"/>
    <property type="molecule type" value="Genomic_DNA"/>
</dbReference>
<organism evidence="4">
    <name type="scientific">uncultured Caudovirales phage</name>
    <dbReference type="NCBI Taxonomy" id="2100421"/>
    <lineage>
        <taxon>Viruses</taxon>
        <taxon>Duplodnaviria</taxon>
        <taxon>Heunggongvirae</taxon>
        <taxon>Uroviricota</taxon>
        <taxon>Caudoviricetes</taxon>
        <taxon>Peduoviridae</taxon>
        <taxon>Maltschvirus</taxon>
        <taxon>Maltschvirus maltsch</taxon>
    </lineage>
</organism>